<dbReference type="InterPro" id="IPR032675">
    <property type="entry name" value="LRR_dom_sf"/>
</dbReference>
<dbReference type="SUPFAM" id="SSF52540">
    <property type="entry name" value="P-loop containing nucleoside triphosphate hydrolases"/>
    <property type="match status" value="1"/>
</dbReference>
<dbReference type="EMBL" id="JBBNAE010000003">
    <property type="protein sequence ID" value="KAK9138246.1"/>
    <property type="molecule type" value="Genomic_DNA"/>
</dbReference>
<name>A0AAP0JQC0_9MAGN</name>
<dbReference type="Proteomes" id="UP001417504">
    <property type="component" value="Unassembled WGS sequence"/>
</dbReference>
<feature type="domain" description="Disease resistance protein winged helix" evidence="8">
    <location>
        <begin position="432"/>
        <end position="503"/>
    </location>
</feature>
<feature type="domain" description="R13L1/DRL21-like LRR repeat region" evidence="9">
    <location>
        <begin position="578"/>
        <end position="645"/>
    </location>
</feature>
<dbReference type="InterPro" id="IPR058922">
    <property type="entry name" value="WHD_DRP"/>
</dbReference>
<dbReference type="GO" id="GO:0051707">
    <property type="term" value="P:response to other organism"/>
    <property type="evidence" value="ECO:0007669"/>
    <property type="project" value="UniProtKB-ARBA"/>
</dbReference>
<dbReference type="Gene3D" id="3.80.10.10">
    <property type="entry name" value="Ribonuclease Inhibitor"/>
    <property type="match status" value="4"/>
</dbReference>
<reference evidence="10 11" key="1">
    <citation type="submission" date="2024-01" db="EMBL/GenBank/DDBJ databases">
        <title>Genome assemblies of Stephania.</title>
        <authorList>
            <person name="Yang L."/>
        </authorList>
    </citation>
    <scope>NUCLEOTIDE SEQUENCE [LARGE SCALE GENOMIC DNA]</scope>
    <source>
        <strain evidence="10">QJT</strain>
        <tissue evidence="10">Leaf</tissue>
    </source>
</reference>
<dbReference type="PANTHER" id="PTHR36766:SF70">
    <property type="entry name" value="DISEASE RESISTANCE PROTEIN RGA4"/>
    <property type="match status" value="1"/>
</dbReference>
<dbReference type="Gene3D" id="1.10.8.430">
    <property type="entry name" value="Helical domain of apoptotic protease-activating factors"/>
    <property type="match status" value="1"/>
</dbReference>
<dbReference type="Gene3D" id="3.40.50.300">
    <property type="entry name" value="P-loop containing nucleotide triphosphate hydrolases"/>
    <property type="match status" value="1"/>
</dbReference>
<evidence type="ECO:0000259" key="8">
    <source>
        <dbReference type="Pfam" id="PF23559"/>
    </source>
</evidence>
<evidence type="ECO:0000259" key="7">
    <source>
        <dbReference type="Pfam" id="PF18052"/>
    </source>
</evidence>
<dbReference type="CDD" id="cd14798">
    <property type="entry name" value="RX-CC_like"/>
    <property type="match status" value="1"/>
</dbReference>
<evidence type="ECO:0000256" key="4">
    <source>
        <dbReference type="ARBA" id="ARBA00022821"/>
    </source>
</evidence>
<keyword evidence="11" id="KW-1185">Reference proteome</keyword>
<keyword evidence="2" id="KW-0677">Repeat</keyword>
<evidence type="ECO:0000256" key="2">
    <source>
        <dbReference type="ARBA" id="ARBA00022737"/>
    </source>
</evidence>
<dbReference type="InterPro" id="IPR038005">
    <property type="entry name" value="RX-like_CC"/>
</dbReference>
<keyword evidence="4" id="KW-0611">Plant defense</keyword>
<dbReference type="GO" id="GO:0006952">
    <property type="term" value="P:defense response"/>
    <property type="evidence" value="ECO:0007669"/>
    <property type="project" value="UniProtKB-KW"/>
</dbReference>
<dbReference type="Pfam" id="PF25019">
    <property type="entry name" value="LRR_R13L1-DRL21"/>
    <property type="match status" value="2"/>
</dbReference>
<organism evidence="10 11">
    <name type="scientific">Stephania japonica</name>
    <dbReference type="NCBI Taxonomy" id="461633"/>
    <lineage>
        <taxon>Eukaryota</taxon>
        <taxon>Viridiplantae</taxon>
        <taxon>Streptophyta</taxon>
        <taxon>Embryophyta</taxon>
        <taxon>Tracheophyta</taxon>
        <taxon>Spermatophyta</taxon>
        <taxon>Magnoliopsida</taxon>
        <taxon>Ranunculales</taxon>
        <taxon>Menispermaceae</taxon>
        <taxon>Menispermoideae</taxon>
        <taxon>Cissampelideae</taxon>
        <taxon>Stephania</taxon>
    </lineage>
</organism>
<feature type="domain" description="NB-ARC" evidence="6">
    <location>
        <begin position="176"/>
        <end position="347"/>
    </location>
</feature>
<evidence type="ECO:0000256" key="3">
    <source>
        <dbReference type="ARBA" id="ARBA00022741"/>
    </source>
</evidence>
<dbReference type="PANTHER" id="PTHR36766">
    <property type="entry name" value="PLANT BROAD-SPECTRUM MILDEW RESISTANCE PROTEIN RPW8"/>
    <property type="match status" value="1"/>
</dbReference>
<accession>A0AAP0JQC0</accession>
<evidence type="ECO:0000313" key="10">
    <source>
        <dbReference type="EMBL" id="KAK9138246.1"/>
    </source>
</evidence>
<dbReference type="InterPro" id="IPR056789">
    <property type="entry name" value="LRR_R13L1-DRL21"/>
</dbReference>
<gene>
    <name evidence="10" type="ORF">Sjap_008840</name>
</gene>
<dbReference type="Gene3D" id="1.10.10.10">
    <property type="entry name" value="Winged helix-like DNA-binding domain superfamily/Winged helix DNA-binding domain"/>
    <property type="match status" value="1"/>
</dbReference>
<protein>
    <recommendedName>
        <fullName evidence="12">Disease resistance protein RGA3</fullName>
    </recommendedName>
</protein>
<dbReference type="GO" id="GO:0005524">
    <property type="term" value="F:ATP binding"/>
    <property type="evidence" value="ECO:0007669"/>
    <property type="project" value="UniProtKB-KW"/>
</dbReference>
<keyword evidence="3" id="KW-0547">Nucleotide-binding</keyword>
<evidence type="ECO:0000256" key="1">
    <source>
        <dbReference type="ARBA" id="ARBA00022614"/>
    </source>
</evidence>
<dbReference type="Gene3D" id="1.20.5.4130">
    <property type="match status" value="1"/>
</dbReference>
<dbReference type="SUPFAM" id="SSF52058">
    <property type="entry name" value="L domain-like"/>
    <property type="match status" value="3"/>
</dbReference>
<feature type="domain" description="R13L1/DRL21-like LRR repeat region" evidence="9">
    <location>
        <begin position="677"/>
        <end position="810"/>
    </location>
</feature>
<evidence type="ECO:0000313" key="11">
    <source>
        <dbReference type="Proteomes" id="UP001417504"/>
    </source>
</evidence>
<dbReference type="InterPro" id="IPR042197">
    <property type="entry name" value="Apaf_helical"/>
</dbReference>
<dbReference type="InterPro" id="IPR036388">
    <property type="entry name" value="WH-like_DNA-bd_sf"/>
</dbReference>
<evidence type="ECO:0008006" key="12">
    <source>
        <dbReference type="Google" id="ProtNLM"/>
    </source>
</evidence>
<comment type="caution">
    <text evidence="10">The sequence shown here is derived from an EMBL/GenBank/DDBJ whole genome shotgun (WGS) entry which is preliminary data.</text>
</comment>
<dbReference type="PRINTS" id="PR00364">
    <property type="entry name" value="DISEASERSIST"/>
</dbReference>
<evidence type="ECO:0000259" key="9">
    <source>
        <dbReference type="Pfam" id="PF25019"/>
    </source>
</evidence>
<dbReference type="InterPro" id="IPR027417">
    <property type="entry name" value="P-loop_NTPase"/>
</dbReference>
<evidence type="ECO:0000259" key="6">
    <source>
        <dbReference type="Pfam" id="PF00931"/>
    </source>
</evidence>
<dbReference type="InterPro" id="IPR002182">
    <property type="entry name" value="NB-ARC"/>
</dbReference>
<dbReference type="Pfam" id="PF23559">
    <property type="entry name" value="WHD_DRP"/>
    <property type="match status" value="1"/>
</dbReference>
<proteinExistence type="predicted"/>
<feature type="domain" description="Disease resistance N-terminal" evidence="7">
    <location>
        <begin position="10"/>
        <end position="98"/>
    </location>
</feature>
<dbReference type="FunFam" id="1.10.10.10:FF:000322">
    <property type="entry name" value="Probable disease resistance protein At1g63360"/>
    <property type="match status" value="1"/>
</dbReference>
<evidence type="ECO:0000256" key="5">
    <source>
        <dbReference type="ARBA" id="ARBA00022840"/>
    </source>
</evidence>
<dbReference type="GO" id="GO:0043531">
    <property type="term" value="F:ADP binding"/>
    <property type="evidence" value="ECO:0007669"/>
    <property type="project" value="InterPro"/>
</dbReference>
<keyword evidence="5" id="KW-0067">ATP-binding</keyword>
<dbReference type="Pfam" id="PF00931">
    <property type="entry name" value="NB-ARC"/>
    <property type="match status" value="1"/>
</dbReference>
<keyword evidence="1" id="KW-0433">Leucine-rich repeat</keyword>
<dbReference type="Pfam" id="PF18052">
    <property type="entry name" value="Rx_N"/>
    <property type="match status" value="1"/>
</dbReference>
<sequence>MAEAILVNGISEILKKIGSLAGREVSLMWGVKGELKKLQKTADMIQKVLRDAERRQRDTDAVKLWLQRLKQAAYDAEVILNEVAYETLRKKIENRFKNKVRNRFKNKVRRFVSASNSLVFRLKMAHRVQGVNQVFDDIAREKKMLDLNEEHAGADKPILDRGTFSLMDETEVFGREDEKSAVIEMLLDDSSTAREDTISVIAIVGFGGLGKTTLAQLVYNDQEVGKCFTFKEWVCVANDDSSGKTLLGEVFRHICAGETRSLNKNEMGKNLEEKLKEEKLLLVFDDVWSCSQWDDVRVILKHGAHGSKVIVTTRKQEVANDMGAVHSLNLTDLSYDHCWALFKNRAFGRGGPDQTRNLESIGREIVKKCHGVPLAVKAMGSLMHSKVTFREWKDIETCEYLDVVGDNVVNVLRLSYNHLPSPVKQCFQYCAIFPKDAIIMKADLIQQWMAHGFIQCSNDLEMDKVGNDYLKTLCCNSFFQDMKLDKNHDIISCKMHDLVHDLAQLIMGKELLVLSHLTPTENVNLGETRHLTVSLHNEREFSFPEDLSKKLRTFISNRCVANDAWENLKFLRVLHLQDIKEVSSSICKLILLRYLSIRSYSLTSLPQSISQLYHLETLNIVNCWQLNELPDDMGKLTNLKHLYIAKSTKILKFGRLHSLRSISPVLFLGEEEDGRGIGELECLNNLCGHLRIHNMERVRDASHVRKAKLMEKKKVYQLEMVWNEGVESAAKGTKTDYSEVVEAVELPPNLIELSINGFPGVKLPLKEWLANGSSLRYLVEIKLQECKNLEEIPPIWHIQPSLETLEVSSMDKVKHLGGKCTSTSALAAPRLKHLTLRHMRVLEEWVENSTTTPNSFPFLEELIVEECSMLRIAPSDFPAVKEIKLNCVGKEGVSSLLSQLSSLVFLEKLRVKNCRELSLTLASSYPSLKEIYIYKIGGLDMMCSSANNDPRRHHLPSLTSLYVGGVPEFTVLPKGFLQSSSSENLQSVSIQDCDKFQGFVDVEGSELPLLFSSNLKRIKVVLCRNLESINVRGLTSLETLEINKCKGLESSIIGLQSLQALKNLTLHGVPIIMLSGEDAISDGCGWPHLEILKIRRSRNITLTASQLPSLRVMEIGWTGNVVIKPITNDDILPSLTDLTVSGLFPEGQGLLQSCSKSLKKLHIQYCSSLTSLELSSMVSLTELTIINCKGIKSFPFSLEDLLGIPSLRRLAIGGFSEELNHLPFLPIQDSNSPWCSSLEDLTIQGWAKITSLPDHLQHLTALRYLQIWQFDSLVALPEWLENLSSLRHLHILSCRGLMHLPSKQLLQRLTSLVLVQISSCPLLSDRLKPDGEERPKIPDDYRVSHDASTYCTISRMREGDEDDDMSESELKA</sequence>
<dbReference type="InterPro" id="IPR041118">
    <property type="entry name" value="Rx_N"/>
</dbReference>